<dbReference type="Proteomes" id="UP000309885">
    <property type="component" value="Unassembled WGS sequence"/>
</dbReference>
<dbReference type="AntiFam" id="ANF00266">
    <property type="entry name" value="DNA repeat translations related to WP_020751851.1"/>
</dbReference>
<keyword evidence="2" id="KW-0808">Transferase</keyword>
<dbReference type="NCBIfam" id="NF040509">
    <property type="entry name" value="Lacto_palin_RPT"/>
    <property type="match status" value="1"/>
</dbReference>
<dbReference type="GO" id="GO:0016740">
    <property type="term" value="F:transferase activity"/>
    <property type="evidence" value="ECO:0007669"/>
    <property type="project" value="UniProtKB-KW"/>
</dbReference>
<feature type="compositionally biased region" description="Basic and acidic residues" evidence="1">
    <location>
        <begin position="1"/>
        <end position="11"/>
    </location>
</feature>
<organism evidence="2 3">
    <name type="scientific">Lacticaseibacillus zeae</name>
    <name type="common">Lactobacillus zeae</name>
    <dbReference type="NCBI Taxonomy" id="57037"/>
    <lineage>
        <taxon>Bacteria</taxon>
        <taxon>Bacillati</taxon>
        <taxon>Bacillota</taxon>
        <taxon>Bacilli</taxon>
        <taxon>Lactobacillales</taxon>
        <taxon>Lactobacillaceae</taxon>
        <taxon>Lacticaseibacillus</taxon>
    </lineage>
</organism>
<gene>
    <name evidence="2" type="ORF">FEI15_05305</name>
</gene>
<name>A0A5R8LSQ1_LACZE</name>
<dbReference type="AlphaFoldDB" id="A0A5R8LSQ1"/>
<comment type="caution">
    <text evidence="2">The sequence shown here is derived from an EMBL/GenBank/DDBJ whole genome shotgun (WGS) entry which is preliminary data.</text>
</comment>
<sequence length="37" mass="4025">MAQKSTCKDLSRNGLSPGHHAKAAYTLTTKRASLRSH</sequence>
<evidence type="ECO:0000313" key="2">
    <source>
        <dbReference type="EMBL" id="TLF40180.1"/>
    </source>
</evidence>
<evidence type="ECO:0000313" key="3">
    <source>
        <dbReference type="Proteomes" id="UP000309885"/>
    </source>
</evidence>
<reference evidence="2 3" key="1">
    <citation type="submission" date="2019-05" db="EMBL/GenBank/DDBJ databases">
        <title>Genome-based reclassification of Lactobacillus casei as Lactobacillus casei subsp. casei. subsp.nov., description of Lactobacillus casei subsp. zeae subsp. nov., and emended description of Lactobacillus casei.</title>
        <authorList>
            <person name="Huang C.-H."/>
        </authorList>
    </citation>
    <scope>NUCLEOTIDE SEQUENCE [LARGE SCALE GENOMIC DNA]</scope>
    <source>
        <strain evidence="2 3">CRBIP24.44</strain>
    </source>
</reference>
<accession>A0A5R8LSQ1</accession>
<dbReference type="EMBL" id="VBWO01000004">
    <property type="protein sequence ID" value="TLF40180.1"/>
    <property type="molecule type" value="Genomic_DNA"/>
</dbReference>
<feature type="region of interest" description="Disordered" evidence="1">
    <location>
        <begin position="1"/>
        <end position="37"/>
    </location>
</feature>
<protein>
    <submittedName>
        <fullName evidence="2">Acetyltransferase</fullName>
    </submittedName>
</protein>
<evidence type="ECO:0000256" key="1">
    <source>
        <dbReference type="SAM" id="MobiDB-lite"/>
    </source>
</evidence>
<proteinExistence type="predicted"/>